<evidence type="ECO:0000313" key="3">
    <source>
        <dbReference type="Proteomes" id="UP001341840"/>
    </source>
</evidence>
<evidence type="ECO:0000313" key="2">
    <source>
        <dbReference type="EMBL" id="MED6157006.1"/>
    </source>
</evidence>
<organism evidence="2 3">
    <name type="scientific">Stylosanthes scabra</name>
    <dbReference type="NCBI Taxonomy" id="79078"/>
    <lineage>
        <taxon>Eukaryota</taxon>
        <taxon>Viridiplantae</taxon>
        <taxon>Streptophyta</taxon>
        <taxon>Embryophyta</taxon>
        <taxon>Tracheophyta</taxon>
        <taxon>Spermatophyta</taxon>
        <taxon>Magnoliopsida</taxon>
        <taxon>eudicotyledons</taxon>
        <taxon>Gunneridae</taxon>
        <taxon>Pentapetalae</taxon>
        <taxon>rosids</taxon>
        <taxon>fabids</taxon>
        <taxon>Fabales</taxon>
        <taxon>Fabaceae</taxon>
        <taxon>Papilionoideae</taxon>
        <taxon>50 kb inversion clade</taxon>
        <taxon>dalbergioids sensu lato</taxon>
        <taxon>Dalbergieae</taxon>
        <taxon>Pterocarpus clade</taxon>
        <taxon>Stylosanthes</taxon>
    </lineage>
</organism>
<keyword evidence="3" id="KW-1185">Reference proteome</keyword>
<comment type="caution">
    <text evidence="2">The sequence shown here is derived from an EMBL/GenBank/DDBJ whole genome shotgun (WGS) entry which is preliminary data.</text>
</comment>
<dbReference type="Proteomes" id="UP001341840">
    <property type="component" value="Unassembled WGS sequence"/>
</dbReference>
<dbReference type="EMBL" id="JASCZI010120889">
    <property type="protein sequence ID" value="MED6157006.1"/>
    <property type="molecule type" value="Genomic_DNA"/>
</dbReference>
<gene>
    <name evidence="2" type="ORF">PIB30_019491</name>
</gene>
<sequence length="245" mass="27739">MRERAAEESVGELTQSILPPSIPTSDRDNFLFRAPIDARFVAMRSSCRPLYVHLTCIAWYTLELGDRCPQAWVSPMLGNLGNWRWMWLVESKDYERLCLDARWRDQGSRVCIELGVQIDSPSSESIPMSNDVVLKDGLMMIKANVAAYGIGRGPPANVLATNLGSTNDGCPTLVLNRSGLAIITDRVWRFIRTENLWVGDSHSVYYQTFQVQVQAWKVGEASVKNSECLVFSEDQVFRRVKEMEN</sequence>
<name>A0ABU6U751_9FABA</name>
<protein>
    <submittedName>
        <fullName evidence="2">Uncharacterized protein</fullName>
    </submittedName>
</protein>
<accession>A0ABU6U751</accession>
<evidence type="ECO:0000256" key="1">
    <source>
        <dbReference type="SAM" id="MobiDB-lite"/>
    </source>
</evidence>
<proteinExistence type="predicted"/>
<feature type="region of interest" description="Disordered" evidence="1">
    <location>
        <begin position="1"/>
        <end position="21"/>
    </location>
</feature>
<reference evidence="2 3" key="1">
    <citation type="journal article" date="2023" name="Plants (Basel)">
        <title>Bridging the Gap: Combining Genomics and Transcriptomics Approaches to Understand Stylosanthes scabra, an Orphan Legume from the Brazilian Caatinga.</title>
        <authorList>
            <person name="Ferreira-Neto J.R.C."/>
            <person name="da Silva M.D."/>
            <person name="Binneck E."/>
            <person name="de Melo N.F."/>
            <person name="da Silva R.H."/>
            <person name="de Melo A.L.T.M."/>
            <person name="Pandolfi V."/>
            <person name="Bustamante F.O."/>
            <person name="Brasileiro-Vidal A.C."/>
            <person name="Benko-Iseppon A.M."/>
        </authorList>
    </citation>
    <scope>NUCLEOTIDE SEQUENCE [LARGE SCALE GENOMIC DNA]</scope>
    <source>
        <tissue evidence="2">Leaves</tissue>
    </source>
</reference>